<dbReference type="GO" id="GO:0003824">
    <property type="term" value="F:catalytic activity"/>
    <property type="evidence" value="ECO:0007669"/>
    <property type="project" value="InterPro"/>
</dbReference>
<organism evidence="2 3">
    <name type="scientific">Filibacter tadaridae</name>
    <dbReference type="NCBI Taxonomy" id="2483811"/>
    <lineage>
        <taxon>Bacteria</taxon>
        <taxon>Bacillati</taxon>
        <taxon>Bacillota</taxon>
        <taxon>Bacilli</taxon>
        <taxon>Bacillales</taxon>
        <taxon>Caryophanaceae</taxon>
        <taxon>Filibacter</taxon>
    </lineage>
</organism>
<dbReference type="InterPro" id="IPR005163">
    <property type="entry name" value="Tri_helical_YiiM-like"/>
</dbReference>
<dbReference type="RefSeq" id="WP_124070741.1">
    <property type="nucleotide sequence ID" value="NZ_CBCRXF010000001.1"/>
</dbReference>
<dbReference type="InterPro" id="IPR005302">
    <property type="entry name" value="MoCF_Sase_C"/>
</dbReference>
<dbReference type="AlphaFoldDB" id="A0A3P5X2T2"/>
<dbReference type="GO" id="GO:0030170">
    <property type="term" value="F:pyridoxal phosphate binding"/>
    <property type="evidence" value="ECO:0007669"/>
    <property type="project" value="InterPro"/>
</dbReference>
<evidence type="ECO:0000313" key="2">
    <source>
        <dbReference type="EMBL" id="VDC29470.1"/>
    </source>
</evidence>
<dbReference type="PROSITE" id="PS51340">
    <property type="entry name" value="MOSC"/>
    <property type="match status" value="1"/>
</dbReference>
<protein>
    <submittedName>
        <fullName evidence="2">6-N-hydroxylaminopurine resistance protein</fullName>
    </submittedName>
</protein>
<dbReference type="EMBL" id="UXAV01000042">
    <property type="protein sequence ID" value="VDC29470.1"/>
    <property type="molecule type" value="Genomic_DNA"/>
</dbReference>
<dbReference type="InterPro" id="IPR011037">
    <property type="entry name" value="Pyrv_Knase-like_insert_dom_sf"/>
</dbReference>
<dbReference type="Proteomes" id="UP000270468">
    <property type="component" value="Unassembled WGS sequence"/>
</dbReference>
<keyword evidence="3" id="KW-1185">Reference proteome</keyword>
<dbReference type="Pfam" id="PF03475">
    <property type="entry name" value="YiiM_3-alpha"/>
    <property type="match status" value="1"/>
</dbReference>
<dbReference type="PANTHER" id="PTHR30212">
    <property type="entry name" value="PROTEIN YIIM"/>
    <property type="match status" value="1"/>
</dbReference>
<proteinExistence type="predicted"/>
<feature type="domain" description="MOSC" evidence="1">
    <location>
        <begin position="36"/>
        <end position="171"/>
    </location>
</feature>
<dbReference type="Pfam" id="PF03473">
    <property type="entry name" value="MOSC"/>
    <property type="match status" value="1"/>
</dbReference>
<accession>A0A3P5X2T2</accession>
<dbReference type="PANTHER" id="PTHR30212:SF2">
    <property type="entry name" value="PROTEIN YIIM"/>
    <property type="match status" value="1"/>
</dbReference>
<name>A0A3P5X2T2_9BACL</name>
<dbReference type="GO" id="GO:0030151">
    <property type="term" value="F:molybdenum ion binding"/>
    <property type="evidence" value="ECO:0007669"/>
    <property type="project" value="InterPro"/>
</dbReference>
<dbReference type="Gene3D" id="2.40.33.20">
    <property type="entry name" value="PK beta-barrel domain-like"/>
    <property type="match status" value="1"/>
</dbReference>
<dbReference type="OrthoDB" id="9786134at2"/>
<reference evidence="2 3" key="1">
    <citation type="submission" date="2018-11" db="EMBL/GenBank/DDBJ databases">
        <authorList>
            <person name="Criscuolo A."/>
        </authorList>
    </citation>
    <scope>NUCLEOTIDE SEQUENCE [LARGE SCALE GENOMIC DNA]</scope>
    <source>
        <strain evidence="2">ATB-66</strain>
    </source>
</reference>
<evidence type="ECO:0000313" key="3">
    <source>
        <dbReference type="Proteomes" id="UP000270468"/>
    </source>
</evidence>
<sequence>MDFLLNNIFVGLPKVMGQKHAKSPMDREWESGIFKELVNGPIWVGRTKLDGDGQADIKNHGGPEKAVFAYPKEYYPYWQQELDISDIKVGGMGENFSVANVTEQSISIGDTFEIGGAILQVSQPRQPCWKPARRYKIKNFALLIQDTGKTGWYFRVLQEGIVEAGQTFNLVDRPSPKWTIEQCNHVMHVDKNNLQSAAELAECEWLAVNWKARLQKRVEQVESTDITNRVYGPNEL</sequence>
<gene>
    <name evidence="2" type="ORF">FILTAD_02102</name>
</gene>
<dbReference type="InterPro" id="IPR052353">
    <property type="entry name" value="Benzoxazolinone_Detox_Enz"/>
</dbReference>
<evidence type="ECO:0000259" key="1">
    <source>
        <dbReference type="PROSITE" id="PS51340"/>
    </source>
</evidence>
<dbReference type="SUPFAM" id="SSF50800">
    <property type="entry name" value="PK beta-barrel domain-like"/>
    <property type="match status" value="1"/>
</dbReference>